<keyword evidence="4" id="KW-0028">Amino-acid biosynthesis</keyword>
<dbReference type="InterPro" id="IPR015422">
    <property type="entry name" value="PyrdxlP-dep_Trfase_small"/>
</dbReference>
<evidence type="ECO:0000256" key="4">
    <source>
        <dbReference type="ARBA" id="ARBA00022605"/>
    </source>
</evidence>
<evidence type="ECO:0000256" key="2">
    <source>
        <dbReference type="ARBA" id="ARBA00009077"/>
    </source>
</evidence>
<dbReference type="InterPro" id="IPR054542">
    <property type="entry name" value="Cys_met_metab_PP"/>
</dbReference>
<dbReference type="CDD" id="cd00614">
    <property type="entry name" value="CGS_like"/>
    <property type="match status" value="1"/>
</dbReference>
<dbReference type="PANTHER" id="PTHR11808">
    <property type="entry name" value="TRANS-SULFURATION ENZYME FAMILY MEMBER"/>
    <property type="match status" value="1"/>
</dbReference>
<dbReference type="InterPro" id="IPR000277">
    <property type="entry name" value="Cys/Met-Metab_PyrdxlP-dep_enz"/>
</dbReference>
<organism evidence="10 11">
    <name type="scientific">Aneurinibacillus danicus</name>
    <dbReference type="NCBI Taxonomy" id="267746"/>
    <lineage>
        <taxon>Bacteria</taxon>
        <taxon>Bacillati</taxon>
        <taxon>Bacillota</taxon>
        <taxon>Bacilli</taxon>
        <taxon>Bacillales</taxon>
        <taxon>Paenibacillaceae</taxon>
        <taxon>Aneurinibacillus group</taxon>
        <taxon>Aneurinibacillus</taxon>
    </lineage>
</organism>
<dbReference type="AlphaFoldDB" id="A0A511V0Y0"/>
<gene>
    <name evidence="10" type="ORF">ADA01nite_00260</name>
</gene>
<evidence type="ECO:0000256" key="1">
    <source>
        <dbReference type="ARBA" id="ARBA00001933"/>
    </source>
</evidence>
<dbReference type="Gene3D" id="3.40.640.10">
    <property type="entry name" value="Type I PLP-dependent aspartate aminotransferase-like (Major domain)"/>
    <property type="match status" value="1"/>
</dbReference>
<dbReference type="GO" id="GO:0005737">
    <property type="term" value="C:cytoplasm"/>
    <property type="evidence" value="ECO:0007669"/>
    <property type="project" value="TreeGrafter"/>
</dbReference>
<evidence type="ECO:0000256" key="6">
    <source>
        <dbReference type="ARBA" id="ARBA00023167"/>
    </source>
</evidence>
<dbReference type="SUPFAM" id="SSF53383">
    <property type="entry name" value="PLP-dependent transferases"/>
    <property type="match status" value="1"/>
</dbReference>
<dbReference type="PROSITE" id="PS00868">
    <property type="entry name" value="CYS_MET_METAB_PP"/>
    <property type="match status" value="1"/>
</dbReference>
<evidence type="ECO:0000256" key="8">
    <source>
        <dbReference type="PIRSR" id="PIRSR001434-2"/>
    </source>
</evidence>
<dbReference type="PANTHER" id="PTHR11808:SF50">
    <property type="entry name" value="CYSTATHIONINE BETA-LYASE"/>
    <property type="match status" value="1"/>
</dbReference>
<dbReference type="FunFam" id="3.40.640.10:FF:000009">
    <property type="entry name" value="Cystathionine gamma-synthase homolog"/>
    <property type="match status" value="1"/>
</dbReference>
<dbReference type="Pfam" id="PF01053">
    <property type="entry name" value="Cys_Met_Meta_PP"/>
    <property type="match status" value="1"/>
</dbReference>
<feature type="modified residue" description="N6-(pyridoxal phosphate)lysine" evidence="8">
    <location>
        <position position="204"/>
    </location>
</feature>
<dbReference type="PIRSF" id="PIRSF001434">
    <property type="entry name" value="CGS"/>
    <property type="match status" value="1"/>
</dbReference>
<evidence type="ECO:0000313" key="11">
    <source>
        <dbReference type="Proteomes" id="UP000321157"/>
    </source>
</evidence>
<dbReference type="InterPro" id="IPR015421">
    <property type="entry name" value="PyrdxlP-dep_Trfase_major"/>
</dbReference>
<evidence type="ECO:0000256" key="3">
    <source>
        <dbReference type="ARBA" id="ARBA00012224"/>
    </source>
</evidence>
<evidence type="ECO:0000313" key="10">
    <source>
        <dbReference type="EMBL" id="GEN32566.1"/>
    </source>
</evidence>
<evidence type="ECO:0000256" key="9">
    <source>
        <dbReference type="RuleBase" id="RU362118"/>
    </source>
</evidence>
<dbReference type="OrthoDB" id="9780685at2"/>
<dbReference type="GO" id="GO:0019346">
    <property type="term" value="P:transsulfuration"/>
    <property type="evidence" value="ECO:0007669"/>
    <property type="project" value="InterPro"/>
</dbReference>
<keyword evidence="6" id="KW-0486">Methionine biosynthesis</keyword>
<evidence type="ECO:0000256" key="7">
    <source>
        <dbReference type="ARBA" id="ARBA00023239"/>
    </source>
</evidence>
<sequence length="405" mass="44466">MLKNNQKTHASFGTRLVHAEPVDERHHGALSMPIYQVSTFHQFSLSEPGRYDYSRSGNPTREALEQAIADLEGGYAGFAFSSGMAAISSVFCLFKTDDEILLSDDIYGGTYRAITKLFPRFGIQAKFVNTTDINAVRDAITPATRAVFLESPSNPQMNITDIEAVCRLAKQHNLLTIVDNTFMTPYLQQPLRLGADIVVHSATKYIGGHSDVVGGLVVAAEKELAEEIGFIQNAFGAILGPQDSWLLLRGLKTLKVRMDQHEKSARRIAEWLDNHSAVERVYYPGLAHHPGHELAAVQAAGFGGIISFSLRNVEQVESFLNQITLPAIAVSLGAVESIVTYPARMSHASIPEAKRKQMGVTDTLLRLSVGLEEPDDLIHDFEQAFRCMGFASSDVRTYGNISVSK</sequence>
<comment type="cofactor">
    <cofactor evidence="1 9">
        <name>pyridoxal 5'-phosphate</name>
        <dbReference type="ChEBI" id="CHEBI:597326"/>
    </cofactor>
</comment>
<comment type="caution">
    <text evidence="10">The sequence shown here is derived from an EMBL/GenBank/DDBJ whole genome shotgun (WGS) entry which is preliminary data.</text>
</comment>
<dbReference type="EC" id="4.4.1.13" evidence="3"/>
<accession>A0A511V0Y0</accession>
<dbReference type="GO" id="GO:0030170">
    <property type="term" value="F:pyridoxal phosphate binding"/>
    <property type="evidence" value="ECO:0007669"/>
    <property type="project" value="InterPro"/>
</dbReference>
<dbReference type="InterPro" id="IPR015424">
    <property type="entry name" value="PyrdxlP-dep_Trfase"/>
</dbReference>
<comment type="similarity">
    <text evidence="2 9">Belongs to the trans-sulfuration enzymes family.</text>
</comment>
<name>A0A511V0Y0_9BACL</name>
<dbReference type="FunFam" id="3.90.1150.10:FF:000033">
    <property type="entry name" value="Cystathionine gamma-synthase"/>
    <property type="match status" value="1"/>
</dbReference>
<keyword evidence="7" id="KW-0456">Lyase</keyword>
<evidence type="ECO:0000256" key="5">
    <source>
        <dbReference type="ARBA" id="ARBA00022898"/>
    </source>
</evidence>
<dbReference type="Proteomes" id="UP000321157">
    <property type="component" value="Unassembled WGS sequence"/>
</dbReference>
<reference evidence="10 11" key="1">
    <citation type="submission" date="2019-07" db="EMBL/GenBank/DDBJ databases">
        <title>Whole genome shotgun sequence of Aneurinibacillus danicus NBRC 102444.</title>
        <authorList>
            <person name="Hosoyama A."/>
            <person name="Uohara A."/>
            <person name="Ohji S."/>
            <person name="Ichikawa N."/>
        </authorList>
    </citation>
    <scope>NUCLEOTIDE SEQUENCE [LARGE SCALE GENOMIC DNA]</scope>
    <source>
        <strain evidence="10 11">NBRC 102444</strain>
    </source>
</reference>
<dbReference type="GO" id="GO:0009086">
    <property type="term" value="P:methionine biosynthetic process"/>
    <property type="evidence" value="ECO:0007669"/>
    <property type="project" value="UniProtKB-KW"/>
</dbReference>
<dbReference type="Gene3D" id="3.90.1150.10">
    <property type="entry name" value="Aspartate Aminotransferase, domain 1"/>
    <property type="match status" value="1"/>
</dbReference>
<dbReference type="GO" id="GO:0047804">
    <property type="term" value="F:cysteine-S-conjugate beta-lyase activity"/>
    <property type="evidence" value="ECO:0007669"/>
    <property type="project" value="UniProtKB-EC"/>
</dbReference>
<proteinExistence type="inferred from homology"/>
<dbReference type="EMBL" id="BJXX01000006">
    <property type="protein sequence ID" value="GEN32566.1"/>
    <property type="molecule type" value="Genomic_DNA"/>
</dbReference>
<dbReference type="RefSeq" id="WP_146807876.1">
    <property type="nucleotide sequence ID" value="NZ_BJXX01000006.1"/>
</dbReference>
<protein>
    <recommendedName>
        <fullName evidence="3">cysteine-S-conjugate beta-lyase</fullName>
        <ecNumber evidence="3">4.4.1.13</ecNumber>
    </recommendedName>
</protein>
<keyword evidence="11" id="KW-1185">Reference proteome</keyword>
<keyword evidence="5 8" id="KW-0663">Pyridoxal phosphate</keyword>